<sequence>MLYSAGTRSCTTMAATGAATKDGSVIFGKNSDRLINEAQPLCFFEARDHEEGEEVQCSFIRIPQVPHTYACIGSKPHVFFGFEHGINEHGVMIGNEQVSGREAPERRWGLIGMDILRLALERSDSAKKAVEIIGQLLETFGTGGDPETRIRPFNSNYVIADGEEVYLFESHQRSWAAKKVEKTGYLSNCYSIQSDYTWISEGALREAKEKGWISPQTEENDFNPAKAWTIDDCLFGESEGFVRYARLDRLMNGREPFTPKMMMDNLRDHYEGEALGQTIFSPAAAKIPCICSHPGGVSGCVTAASCVAVIRKDAPEELRFTYWSSMAPPCCSVFRPFYNVKWLPEDLQHADALYREQDPWWTFIELERYIALNYEKFAPKVKETFSSMENRFLEEAEYIEGNWNGDPQELKDFSARAASESFQAARALIAEIKGTLKTSDLDRMLLSYFTQVSDGCGMPYDRAVIK</sequence>
<dbReference type="AlphaFoldDB" id="A0A923NJ60"/>
<evidence type="ECO:0000313" key="3">
    <source>
        <dbReference type="Proteomes" id="UP000602647"/>
    </source>
</evidence>
<evidence type="ECO:0000256" key="1">
    <source>
        <dbReference type="RuleBase" id="RU364089"/>
    </source>
</evidence>
<dbReference type="RefSeq" id="WP_187302076.1">
    <property type="nucleotide sequence ID" value="NZ_JACRYT010000002.1"/>
</dbReference>
<name>A0A923NJ60_9FIRM</name>
<comment type="catalytic activity">
    <reaction evidence="1">
        <text>an L-aminoacyl-L-amino acid + H2O = 2 an L-alpha-amino acid</text>
        <dbReference type="Rhea" id="RHEA:48940"/>
        <dbReference type="ChEBI" id="CHEBI:15377"/>
        <dbReference type="ChEBI" id="CHEBI:59869"/>
        <dbReference type="ChEBI" id="CHEBI:77460"/>
    </reaction>
</comment>
<protein>
    <recommendedName>
        <fullName evidence="1">Dipeptidase</fullName>
        <ecNumber evidence="1">3.4.-.-</ecNumber>
    </recommendedName>
</protein>
<proteinExistence type="inferred from homology"/>
<dbReference type="GO" id="GO:0016805">
    <property type="term" value="F:dipeptidase activity"/>
    <property type="evidence" value="ECO:0007669"/>
    <property type="project" value="UniProtKB-KW"/>
</dbReference>
<dbReference type="PANTHER" id="PTHR12994:SF17">
    <property type="entry name" value="LD30995P"/>
    <property type="match status" value="1"/>
</dbReference>
<dbReference type="GO" id="GO:0006508">
    <property type="term" value="P:proteolysis"/>
    <property type="evidence" value="ECO:0007669"/>
    <property type="project" value="UniProtKB-KW"/>
</dbReference>
<keyword evidence="1" id="KW-0645">Protease</keyword>
<accession>A0A923NJ60</accession>
<dbReference type="Pfam" id="PF03577">
    <property type="entry name" value="Peptidase_C69"/>
    <property type="match status" value="1"/>
</dbReference>
<comment type="caution">
    <text evidence="2">The sequence shown here is derived from an EMBL/GenBank/DDBJ whole genome shotgun (WGS) entry which is preliminary data.</text>
</comment>
<dbReference type="EMBL" id="JACRYT010000002">
    <property type="protein sequence ID" value="MBC6678951.1"/>
    <property type="molecule type" value="Genomic_DNA"/>
</dbReference>
<organism evidence="2 3">
    <name type="scientific">Zhenpiania hominis</name>
    <dbReference type="NCBI Taxonomy" id="2763644"/>
    <lineage>
        <taxon>Bacteria</taxon>
        <taxon>Bacillati</taxon>
        <taxon>Bacillota</taxon>
        <taxon>Clostridia</taxon>
        <taxon>Peptostreptococcales</taxon>
        <taxon>Anaerovoracaceae</taxon>
        <taxon>Zhenpiania</taxon>
    </lineage>
</organism>
<dbReference type="InterPro" id="IPR005322">
    <property type="entry name" value="Peptidase_C69"/>
</dbReference>
<keyword evidence="3" id="KW-1185">Reference proteome</keyword>
<reference evidence="2" key="1">
    <citation type="submission" date="2020-08" db="EMBL/GenBank/DDBJ databases">
        <title>Genome public.</title>
        <authorList>
            <person name="Liu C."/>
            <person name="Sun Q."/>
        </authorList>
    </citation>
    <scope>NUCLEOTIDE SEQUENCE</scope>
    <source>
        <strain evidence="2">BX12</strain>
    </source>
</reference>
<dbReference type="Proteomes" id="UP000602647">
    <property type="component" value="Unassembled WGS sequence"/>
</dbReference>
<dbReference type="Gene3D" id="3.60.60.10">
    <property type="entry name" value="Penicillin V Acylase, Chain A"/>
    <property type="match status" value="1"/>
</dbReference>
<keyword evidence="1" id="KW-0378">Hydrolase</keyword>
<comment type="similarity">
    <text evidence="1">Belongs to the peptidase C69 family.</text>
</comment>
<dbReference type="GO" id="GO:0070004">
    <property type="term" value="F:cysteine-type exopeptidase activity"/>
    <property type="evidence" value="ECO:0007669"/>
    <property type="project" value="InterPro"/>
</dbReference>
<gene>
    <name evidence="2" type="ORF">H9L42_03805</name>
</gene>
<dbReference type="EC" id="3.4.-.-" evidence="1"/>
<evidence type="ECO:0000313" key="2">
    <source>
        <dbReference type="EMBL" id="MBC6678951.1"/>
    </source>
</evidence>
<dbReference type="PANTHER" id="PTHR12994">
    <property type="entry name" value="SECERNIN"/>
    <property type="match status" value="1"/>
</dbReference>
<keyword evidence="1" id="KW-0224">Dipeptidase</keyword>